<feature type="transmembrane region" description="Helical" evidence="2">
    <location>
        <begin position="1207"/>
        <end position="1226"/>
    </location>
</feature>
<dbReference type="Proteomes" id="UP000037923">
    <property type="component" value="Unassembled WGS sequence"/>
</dbReference>
<dbReference type="VEuPathDB" id="TriTrypDB:LpyrH10_05_1500"/>
<feature type="region of interest" description="Disordered" evidence="1">
    <location>
        <begin position="398"/>
        <end position="420"/>
    </location>
</feature>
<feature type="compositionally biased region" description="Polar residues" evidence="1">
    <location>
        <begin position="398"/>
        <end position="410"/>
    </location>
</feature>
<evidence type="ECO:0000256" key="1">
    <source>
        <dbReference type="SAM" id="MobiDB-lite"/>
    </source>
</evidence>
<keyword evidence="4" id="KW-1185">Reference proteome</keyword>
<keyword evidence="2" id="KW-0812">Transmembrane</keyword>
<gene>
    <name evidence="3" type="ORF">ABB37_03290</name>
</gene>
<evidence type="ECO:0000256" key="2">
    <source>
        <dbReference type="SAM" id="Phobius"/>
    </source>
</evidence>
<proteinExistence type="predicted"/>
<feature type="region of interest" description="Disordered" evidence="1">
    <location>
        <begin position="92"/>
        <end position="114"/>
    </location>
</feature>
<dbReference type="RefSeq" id="XP_015660600.1">
    <property type="nucleotide sequence ID" value="XM_015800593.1"/>
</dbReference>
<name>A0A0N0VFZ4_LEPPY</name>
<dbReference type="GeneID" id="26903581"/>
<sequence length="1277" mass="137906">MTRGSSLDYGDGTISYCPAPPHPAGPAKEEKGGGCEGGVVNDTAALRFTPTPVTHDHPVQPFQLLFSTVPLTLEPPPLPTTVPIDGWEWSDEEADAGAEEPRLTTPDEEGGPLLSSLRVDQTDVLPISIRPQSELRQHWKTAHAGDVVRYTLRPAAASSSPSQTAIRSAAVEPGMDEVDVMELLSVDNRADWSPCVLYAVEGGNTVPPVPANRNDGGEGDDAVQLQKIESLPFAFSPSTQIRFRVDLTKLDVMAEMQRWLAAATVAATQNTSADTLPSEGFPPICTVGFRARQRGSTAFSSVGVVRVEWAAAPRTAVEAENIFYTHSSAQRTLHVSARAAVKSGVSGGAFHMKDLCLATPPSIPNLDLSVSSFPYCVPCAPDEHTCKMKLSYGFKGNNTTTTPEPASVSHNRNELEGVPEKSSALDDLMKSYLGEARHLHFFTVSAHSKMRGEYISGGARVKVQFLSEQLLNFIDRYAGVAEKVVHINRTSEVPVVVDVFSVVPVFLRSFIDSVTVDGGAIDRLSGQLYGAASAPFSSSFEARRGLQWQRLLPGSYVSFKEMDALEPTKPRATDTGQRRALKLNVRHTLLRYVPPASWLSIAPCATTANSATAVRDTVDMKLHFAFAVVGKLSLIFVTGPHPTCPPRTPAPLESEGRDGWRAPTRTLTPIRAHRFVYQHTANPLQLPLADPSRTVDEHAPPSSLPVEHGAHAIRFVSLPRRGSVSRVPSCDNIGSESESLLGHCNAMPSHPPLDAETGCVCCLQECSAHVGGALSAGAILEADRPADTSFLDWFSPFWVFYTPPSSTSTAASSSSPAGNAVTVEDEEVGEVVVVICYTTWPVRHPVQLYELVLHIRRWPDTALRPSFLLPLASDAGPAAAAPPSLSSIIPQKPMNSGSVFRVLQMSARADVETGLLTGAPDNATTWMSDGVFECVPLRREGVGEGPLRASYARSTVRLVPTWKFGAWAFWPSVTRGCVVLETDGDLPTLFVRAVRVDDANTSVVAASTNGDGGKRAGTVVTRAASPLAFATLQLQPYASALPEQANVTWTSQVDAASSHWPVVSVNASAVVHVRVPSPWGFYHAEQTIQPFHITIRFVKRGDEGSDVRVRLSRAPRRGCVVQLPEKHCVPLGSSLREAVCESHGTSTTSSPSLWCVSLTYVLQRMEPNRPVRMHDVVELAAVTSDGQRVSKPLVISLEGKRPVVGGYLKQGILCLVVLLLIAVVTLPRRTLRSLTTGLASVQRRLRVPGRTERRTARGITHSYEMVGMHDDARQERI</sequence>
<organism evidence="3 4">
    <name type="scientific">Leptomonas pyrrhocoris</name>
    <name type="common">Firebug parasite</name>
    <dbReference type="NCBI Taxonomy" id="157538"/>
    <lineage>
        <taxon>Eukaryota</taxon>
        <taxon>Discoba</taxon>
        <taxon>Euglenozoa</taxon>
        <taxon>Kinetoplastea</taxon>
        <taxon>Metakinetoplastina</taxon>
        <taxon>Trypanosomatida</taxon>
        <taxon>Trypanosomatidae</taxon>
        <taxon>Leishmaniinae</taxon>
        <taxon>Leptomonas</taxon>
    </lineage>
</organism>
<accession>A0A0N0VFZ4</accession>
<dbReference type="AlphaFoldDB" id="A0A0N0VFZ4"/>
<protein>
    <recommendedName>
        <fullName evidence="5">Transmembrane protein</fullName>
    </recommendedName>
</protein>
<feature type="region of interest" description="Disordered" evidence="1">
    <location>
        <begin position="1"/>
        <end position="36"/>
    </location>
</feature>
<evidence type="ECO:0000313" key="4">
    <source>
        <dbReference type="Proteomes" id="UP000037923"/>
    </source>
</evidence>
<evidence type="ECO:0000313" key="3">
    <source>
        <dbReference type="EMBL" id="KPA82161.1"/>
    </source>
</evidence>
<comment type="caution">
    <text evidence="3">The sequence shown here is derived from an EMBL/GenBank/DDBJ whole genome shotgun (WGS) entry which is preliminary data.</text>
</comment>
<evidence type="ECO:0008006" key="5">
    <source>
        <dbReference type="Google" id="ProtNLM"/>
    </source>
</evidence>
<keyword evidence="2" id="KW-1133">Transmembrane helix</keyword>
<feature type="compositionally biased region" description="Basic and acidic residues" evidence="1">
    <location>
        <begin position="411"/>
        <end position="420"/>
    </location>
</feature>
<keyword evidence="2" id="KW-0472">Membrane</keyword>
<dbReference type="EMBL" id="LGTL01000005">
    <property type="protein sequence ID" value="KPA82161.1"/>
    <property type="molecule type" value="Genomic_DNA"/>
</dbReference>
<reference evidence="3 4" key="1">
    <citation type="submission" date="2015-07" db="EMBL/GenBank/DDBJ databases">
        <title>High-quality genome of monoxenous trypanosomatid Leptomonas pyrrhocoris.</title>
        <authorList>
            <person name="Flegontov P."/>
            <person name="Butenko A."/>
            <person name="Firsov S."/>
            <person name="Vlcek C."/>
            <person name="Logacheva M.D."/>
            <person name="Field M."/>
            <person name="Filatov D."/>
            <person name="Flegontova O."/>
            <person name="Gerasimov E."/>
            <person name="Jackson A.P."/>
            <person name="Kelly S."/>
            <person name="Opperdoes F."/>
            <person name="O'Reilly A."/>
            <person name="Votypka J."/>
            <person name="Yurchenko V."/>
            <person name="Lukes J."/>
        </authorList>
    </citation>
    <scope>NUCLEOTIDE SEQUENCE [LARGE SCALE GENOMIC DNA]</scope>
    <source>
        <strain evidence="3">H10</strain>
    </source>
</reference>